<feature type="chain" id="PRO_5002130522" description="Extracellular protein" evidence="2">
    <location>
        <begin position="18"/>
        <end position="376"/>
    </location>
</feature>
<keyword evidence="4" id="KW-1185">Reference proteome</keyword>
<dbReference type="PANTHER" id="PTHR36182">
    <property type="entry name" value="PROTEIN, PUTATIVE (AFU_ORTHOLOGUE AFUA_6G10930)-RELATED"/>
    <property type="match status" value="1"/>
</dbReference>
<evidence type="ECO:0008006" key="5">
    <source>
        <dbReference type="Google" id="ProtNLM"/>
    </source>
</evidence>
<proteinExistence type="predicted"/>
<gene>
    <name evidence="3" type="ORF">HK57_00702</name>
</gene>
<evidence type="ECO:0000256" key="1">
    <source>
        <dbReference type="SAM" id="MobiDB-lite"/>
    </source>
</evidence>
<feature type="region of interest" description="Disordered" evidence="1">
    <location>
        <begin position="223"/>
        <end position="283"/>
    </location>
</feature>
<accession>A0A0C1E5V1</accession>
<comment type="caution">
    <text evidence="3">The sequence shown here is derived from an EMBL/GenBank/DDBJ whole genome shotgun (WGS) entry which is preliminary data.</text>
</comment>
<feature type="signal peptide" evidence="2">
    <location>
        <begin position="1"/>
        <end position="17"/>
    </location>
</feature>
<dbReference type="Proteomes" id="UP000053475">
    <property type="component" value="Unassembled WGS sequence"/>
</dbReference>
<keyword evidence="2" id="KW-0732">Signal</keyword>
<dbReference type="PANTHER" id="PTHR36182:SF1">
    <property type="entry name" value="PROTEIN, PUTATIVE (AFU_ORTHOLOGUE AFUA_6G10930)-RELATED"/>
    <property type="match status" value="1"/>
</dbReference>
<dbReference type="AlphaFoldDB" id="A0A0C1E5V1"/>
<evidence type="ECO:0000313" key="4">
    <source>
        <dbReference type="Proteomes" id="UP000053475"/>
    </source>
</evidence>
<sequence>MKSFFLTCALLASSTYGHIQMSNPYPIRSPLNQAATGEKDYSYTNPLSTDGSNYPCKGYANDPFNSVATYSQGETYQIELQGSATHGGGSCQIALSYDQGKTFQVIHSMLGGCPLQTSYNFKVPADAPSGEALLAWSWFNKIGNREMYMNCAQVTIGGGAREAGFTSVSRRDAFSSLPPLFIANVNGPGQCKTIEGQEVNFPLPGPDVEGSLSGTGYECSGSAPFLRTSKSPNTASSSSASPTSDPDYEFPSIFDSDSGFDSDSASGDNTESSQKGPSSTALVHAPVTSSAAVTPSSFSVAQSSAAKVASSSTVTVPTHRPEFPIAGSEDAPCVPGTVICSEDGTSWWLCNQGFPVHMGNVASGTHCVHGAMQRLD</sequence>
<dbReference type="Gene3D" id="2.70.50.70">
    <property type="match status" value="1"/>
</dbReference>
<feature type="compositionally biased region" description="Low complexity" evidence="1">
    <location>
        <begin position="228"/>
        <end position="245"/>
    </location>
</feature>
<feature type="compositionally biased region" description="Low complexity" evidence="1">
    <location>
        <begin position="254"/>
        <end position="268"/>
    </location>
</feature>
<dbReference type="EMBL" id="JOMC01000105">
    <property type="protein sequence ID" value="KIA75533.1"/>
    <property type="molecule type" value="Genomic_DNA"/>
</dbReference>
<feature type="compositionally biased region" description="Polar residues" evidence="1">
    <location>
        <begin position="269"/>
        <end position="283"/>
    </location>
</feature>
<evidence type="ECO:0000256" key="2">
    <source>
        <dbReference type="SAM" id="SignalP"/>
    </source>
</evidence>
<evidence type="ECO:0000313" key="3">
    <source>
        <dbReference type="EMBL" id="KIA75533.1"/>
    </source>
</evidence>
<reference evidence="3 4" key="1">
    <citation type="submission" date="2014-11" db="EMBL/GenBank/DDBJ databases">
        <title>Genomics derived discovery of secondary metabolites biosynthetic gene clusters in Aspergillus ustus.</title>
        <authorList>
            <person name="Pi B."/>
            <person name="Dai F."/>
            <person name="Song X."/>
            <person name="Zhu C."/>
            <person name="Li H."/>
            <person name="Yu D."/>
        </authorList>
    </citation>
    <scope>NUCLEOTIDE SEQUENCE [LARGE SCALE GENOMIC DNA]</scope>
    <source>
        <strain evidence="3 4">3.3904</strain>
    </source>
</reference>
<protein>
    <recommendedName>
        <fullName evidence="5">Extracellular protein</fullName>
    </recommendedName>
</protein>
<organism evidence="3 4">
    <name type="scientific">Aspergillus ustus</name>
    <dbReference type="NCBI Taxonomy" id="40382"/>
    <lineage>
        <taxon>Eukaryota</taxon>
        <taxon>Fungi</taxon>
        <taxon>Dikarya</taxon>
        <taxon>Ascomycota</taxon>
        <taxon>Pezizomycotina</taxon>
        <taxon>Eurotiomycetes</taxon>
        <taxon>Eurotiomycetidae</taxon>
        <taxon>Eurotiales</taxon>
        <taxon>Aspergillaceae</taxon>
        <taxon>Aspergillus</taxon>
        <taxon>Aspergillus subgen. Nidulantes</taxon>
    </lineage>
</organism>
<name>A0A0C1E5V1_ASPUT</name>